<accession>A0A7T5URU7</accession>
<sequence length="49" mass="5506">MDTKKPGKEIYISIDVETAGRIPPDFSMLSLGACVVYETSKIFIESLRR</sequence>
<evidence type="ECO:0000313" key="1">
    <source>
        <dbReference type="EMBL" id="QQG44988.1"/>
    </source>
</evidence>
<dbReference type="EMBL" id="CP066690">
    <property type="protein sequence ID" value="QQG44988.1"/>
    <property type="molecule type" value="Genomic_DNA"/>
</dbReference>
<evidence type="ECO:0000313" key="2">
    <source>
        <dbReference type="Proteomes" id="UP000595618"/>
    </source>
</evidence>
<proteinExistence type="predicted"/>
<name>A0A7T5URU7_9BACT</name>
<dbReference type="AlphaFoldDB" id="A0A7T5URU7"/>
<reference evidence="1 2" key="1">
    <citation type="submission" date="2020-07" db="EMBL/GenBank/DDBJ databases">
        <title>Huge and variable diversity of episymbiotic CPR bacteria and DPANN archaea in groundwater ecosystems.</title>
        <authorList>
            <person name="He C.Y."/>
            <person name="Keren R."/>
            <person name="Whittaker M."/>
            <person name="Farag I.F."/>
            <person name="Doudna J."/>
            <person name="Cate J.H.D."/>
            <person name="Banfield J.F."/>
        </authorList>
    </citation>
    <scope>NUCLEOTIDE SEQUENCE [LARGE SCALE GENOMIC DNA]</scope>
    <source>
        <strain evidence="1">NC_groundwater_541_Ag_S-0.1um_46_50</strain>
    </source>
</reference>
<gene>
    <name evidence="1" type="ORF">HYW89_03210</name>
</gene>
<protein>
    <submittedName>
        <fullName evidence="1">Uncharacterized protein</fullName>
    </submittedName>
</protein>
<organism evidence="1 2">
    <name type="scientific">Candidatus Sungiibacteriota bacterium</name>
    <dbReference type="NCBI Taxonomy" id="2750080"/>
    <lineage>
        <taxon>Bacteria</taxon>
        <taxon>Candidatus Sungiibacteriota</taxon>
    </lineage>
</organism>
<dbReference type="Proteomes" id="UP000595618">
    <property type="component" value="Chromosome"/>
</dbReference>